<dbReference type="InterPro" id="IPR017853">
    <property type="entry name" value="GH"/>
</dbReference>
<accession>A0A6A7W9Q8</accession>
<dbReference type="Proteomes" id="UP000384372">
    <property type="component" value="Unassembled WGS sequence"/>
</dbReference>
<dbReference type="Pfam" id="PF13290">
    <property type="entry name" value="CHB_HEX_C_1"/>
    <property type="match status" value="1"/>
</dbReference>
<reference evidence="3 4" key="1">
    <citation type="submission" date="2019-09" db="EMBL/GenBank/DDBJ databases">
        <title>Distinct polysaccharide growth profiles of human intestinal Prevotella copri isolates.</title>
        <authorList>
            <person name="Fehlner-Peach H."/>
            <person name="Magnabosco C."/>
            <person name="Raghavan V."/>
            <person name="Scher J.U."/>
            <person name="Tett A."/>
            <person name="Cox L.M."/>
            <person name="Gottsegen C."/>
            <person name="Watters A."/>
            <person name="Wiltshire- Gordon J.D."/>
            <person name="Segata N."/>
            <person name="Bonneau R."/>
            <person name="Littman D.R."/>
        </authorList>
    </citation>
    <scope>NUCLEOTIDE SEQUENCE [LARGE SCALE GENOMIC DNA]</scope>
    <source>
        <strain evidence="4">iAQ1173</strain>
    </source>
</reference>
<feature type="domain" description="Glycosyl hydrolase family 13 catalytic" evidence="2">
    <location>
        <begin position="28"/>
        <end position="354"/>
    </location>
</feature>
<dbReference type="PANTHER" id="PTHR43447">
    <property type="entry name" value="ALPHA-AMYLASE"/>
    <property type="match status" value="1"/>
</dbReference>
<dbReference type="AlphaFoldDB" id="A0A6A7W9Q8"/>
<dbReference type="InterPro" id="IPR059177">
    <property type="entry name" value="GH29D-like_dom"/>
</dbReference>
<proteinExistence type="predicted"/>
<keyword evidence="4" id="KW-1185">Reference proteome</keyword>
<evidence type="ECO:0000259" key="2">
    <source>
        <dbReference type="SMART" id="SM00642"/>
    </source>
</evidence>
<evidence type="ECO:0000256" key="1">
    <source>
        <dbReference type="SAM" id="SignalP"/>
    </source>
</evidence>
<protein>
    <submittedName>
        <fullName evidence="3">Alpha-amylase</fullName>
    </submittedName>
</protein>
<keyword evidence="1" id="KW-0732">Signal</keyword>
<comment type="caution">
    <text evidence="3">The sequence shown here is derived from an EMBL/GenBank/DDBJ whole genome shotgun (WGS) entry which is preliminary data.</text>
</comment>
<dbReference type="Pfam" id="PF00128">
    <property type="entry name" value="Alpha-amylase"/>
    <property type="match status" value="1"/>
</dbReference>
<evidence type="ECO:0000313" key="3">
    <source>
        <dbReference type="EMBL" id="MQP11162.1"/>
    </source>
</evidence>
<feature type="chain" id="PRO_5025539330" evidence="1">
    <location>
        <begin position="20"/>
        <end position="671"/>
    </location>
</feature>
<dbReference type="SMART" id="SM00642">
    <property type="entry name" value="Aamy"/>
    <property type="match status" value="1"/>
</dbReference>
<name>A0A6A7W9Q8_9BACT</name>
<feature type="signal peptide" evidence="1">
    <location>
        <begin position="1"/>
        <end position="19"/>
    </location>
</feature>
<dbReference type="EMBL" id="VZAD01000036">
    <property type="protein sequence ID" value="MQP11162.1"/>
    <property type="molecule type" value="Genomic_DNA"/>
</dbReference>
<dbReference type="SUPFAM" id="SSF51445">
    <property type="entry name" value="(Trans)glycosidases"/>
    <property type="match status" value="1"/>
</dbReference>
<dbReference type="CDD" id="cd11314">
    <property type="entry name" value="AmyAc_arch_bac_plant_AmyA"/>
    <property type="match status" value="1"/>
</dbReference>
<evidence type="ECO:0000313" key="4">
    <source>
        <dbReference type="Proteomes" id="UP000384372"/>
    </source>
</evidence>
<sequence>MKKVYLTLIALLAVISASAQGWPANYKGVMLQGFSWNAYDYAQWKTLEAQTSELKGFIDLVWVPQSGKCAETVQVMGYKPYYYFNHNSSFGTEDELRSMIKTFKDNGIGTIADVVVNHRNTEGWFTFPAETYKGVTYQMLPTDICKNDDGGKTATQAQKEGVSLSNNNDEGSDFGDCRDLDHKSANVQKVVKAYLKFLKEDLGYIGFRYDMVKGFNASHVGDYNTATGIQYSVGEYWDGVGNIKNWINKTGKKSGAFDFQFHYNMTDAIKYNDWRKLNNSSLMSDPSYRQYAVTFVENHDIQVREDKSNNPDPIPTAYIPAANAFLIAMPGTPCIFQPHWRAYEHELKSMIEARKLVGITNTSSYNNYTNNAQYFANAVSGTNGRKLLVVVGIPSMMATPSKTEYTRILSGKNYMYYLSNNSETAWADKASGEYEEGFKVTLTAVSQNSAAKLVYTTNGIDPTAKSAQVASGTSININSSCTLKVGLLINGTVSGIRTYNYSIKSFEPYNITVYVNTDDTNWKKVNFHIWSSMTDFTEGTEWPGVNITQTKTIDNKNWYYKEFTITQKGGLINFVFCEPNAAGTAAKTQSVDFIGVNSTIFVKVGPNKNSKGQYIVTDVTKDIDTGIDLPITENTGKNVNNAWYTLSGMKMNQKPNQAGIYIHHGKKVVIK</sequence>
<dbReference type="Gene3D" id="3.20.20.80">
    <property type="entry name" value="Glycosidases"/>
    <property type="match status" value="1"/>
</dbReference>
<dbReference type="GO" id="GO:0005975">
    <property type="term" value="P:carbohydrate metabolic process"/>
    <property type="evidence" value="ECO:0007669"/>
    <property type="project" value="InterPro"/>
</dbReference>
<gene>
    <name evidence="3" type="ORF">F7D20_04105</name>
</gene>
<organism evidence="3 4">
    <name type="scientific">Segatella copri</name>
    <dbReference type="NCBI Taxonomy" id="165179"/>
    <lineage>
        <taxon>Bacteria</taxon>
        <taxon>Pseudomonadati</taxon>
        <taxon>Bacteroidota</taxon>
        <taxon>Bacteroidia</taxon>
        <taxon>Bacteroidales</taxon>
        <taxon>Prevotellaceae</taxon>
        <taxon>Segatella</taxon>
    </lineage>
</organism>
<dbReference type="OrthoDB" id="9806009at2"/>
<dbReference type="InterPro" id="IPR006047">
    <property type="entry name" value="GH13_cat_dom"/>
</dbReference>